<evidence type="ECO:0000313" key="2">
    <source>
        <dbReference type="EMBL" id="MFD2639764.1"/>
    </source>
</evidence>
<reference evidence="3" key="1">
    <citation type="journal article" date="2019" name="Int. J. Syst. Evol. Microbiol.">
        <title>The Global Catalogue of Microorganisms (GCM) 10K type strain sequencing project: providing services to taxonomists for standard genome sequencing and annotation.</title>
        <authorList>
            <consortium name="The Broad Institute Genomics Platform"/>
            <consortium name="The Broad Institute Genome Sequencing Center for Infectious Disease"/>
            <person name="Wu L."/>
            <person name="Ma J."/>
        </authorList>
    </citation>
    <scope>NUCLEOTIDE SEQUENCE [LARGE SCALE GENOMIC DNA]</scope>
    <source>
        <strain evidence="3">TISTR 1571</strain>
    </source>
</reference>
<accession>A0ABW5QCZ1</accession>
<evidence type="ECO:0000313" key="3">
    <source>
        <dbReference type="Proteomes" id="UP001597452"/>
    </source>
</evidence>
<organism evidence="2 3">
    <name type="scientific">Piscibacillus salipiscarius</name>
    <dbReference type="NCBI Taxonomy" id="299480"/>
    <lineage>
        <taxon>Bacteria</taxon>
        <taxon>Bacillati</taxon>
        <taxon>Bacillota</taxon>
        <taxon>Bacilli</taxon>
        <taxon>Bacillales</taxon>
        <taxon>Bacillaceae</taxon>
        <taxon>Piscibacillus</taxon>
    </lineage>
</organism>
<feature type="domain" description="Glutaredoxin" evidence="1">
    <location>
        <begin position="6"/>
        <end position="64"/>
    </location>
</feature>
<dbReference type="RefSeq" id="WP_377329762.1">
    <property type="nucleotide sequence ID" value="NZ_JBHUMZ010000046.1"/>
</dbReference>
<dbReference type="SUPFAM" id="SSF52833">
    <property type="entry name" value="Thioredoxin-like"/>
    <property type="match status" value="1"/>
</dbReference>
<keyword evidence="3" id="KW-1185">Reference proteome</keyword>
<evidence type="ECO:0000259" key="1">
    <source>
        <dbReference type="Pfam" id="PF00462"/>
    </source>
</evidence>
<dbReference type="InterPro" id="IPR036249">
    <property type="entry name" value="Thioredoxin-like_sf"/>
</dbReference>
<dbReference type="InterPro" id="IPR002109">
    <property type="entry name" value="Glutaredoxin"/>
</dbReference>
<comment type="caution">
    <text evidence="2">The sequence shown here is derived from an EMBL/GenBank/DDBJ whole genome shotgun (WGS) entry which is preliminary data.</text>
</comment>
<dbReference type="CDD" id="cd02976">
    <property type="entry name" value="NrdH"/>
    <property type="match status" value="1"/>
</dbReference>
<proteinExistence type="predicted"/>
<dbReference type="EMBL" id="JBHUMZ010000046">
    <property type="protein sequence ID" value="MFD2639764.1"/>
    <property type="molecule type" value="Genomic_DNA"/>
</dbReference>
<dbReference type="Proteomes" id="UP001597452">
    <property type="component" value="Unassembled WGS sequence"/>
</dbReference>
<protein>
    <submittedName>
        <fullName evidence="2">Glutaredoxin family protein</fullName>
    </submittedName>
</protein>
<dbReference type="Pfam" id="PF00462">
    <property type="entry name" value="Glutaredoxin"/>
    <property type="match status" value="1"/>
</dbReference>
<gene>
    <name evidence="2" type="ORF">ACFSW4_12925</name>
</gene>
<dbReference type="PROSITE" id="PS51354">
    <property type="entry name" value="GLUTAREDOXIN_2"/>
    <property type="match status" value="1"/>
</dbReference>
<name>A0ABW5QCZ1_9BACI</name>
<sequence length="78" mass="9074">MNKESVIVYSHDQCEKSKLLKNQLDAWGIEFVEKDVKENPEHLKNLQDQGIFATPTIFIQDTYIQGLQLDRIKKELGL</sequence>
<dbReference type="Gene3D" id="3.40.30.10">
    <property type="entry name" value="Glutaredoxin"/>
    <property type="match status" value="1"/>
</dbReference>